<dbReference type="EMBL" id="JAPDFW010000091">
    <property type="protein sequence ID" value="KAJ5071118.1"/>
    <property type="molecule type" value="Genomic_DNA"/>
</dbReference>
<keyword evidence="3" id="KW-0413">Isomerase</keyword>
<evidence type="ECO:0000313" key="7">
    <source>
        <dbReference type="Proteomes" id="UP001149090"/>
    </source>
</evidence>
<evidence type="ECO:0000313" key="6">
    <source>
        <dbReference type="EMBL" id="KAJ5071118.1"/>
    </source>
</evidence>
<dbReference type="HAMAP" id="MF_00171">
    <property type="entry name" value="TruA"/>
    <property type="match status" value="1"/>
</dbReference>
<dbReference type="PANTHER" id="PTHR11142">
    <property type="entry name" value="PSEUDOURIDYLATE SYNTHASE"/>
    <property type="match status" value="1"/>
</dbReference>
<dbReference type="Proteomes" id="UP001149090">
    <property type="component" value="Unassembled WGS sequence"/>
</dbReference>
<keyword evidence="2" id="KW-0819">tRNA processing</keyword>
<dbReference type="SUPFAM" id="SSF55120">
    <property type="entry name" value="Pseudouridine synthase"/>
    <property type="match status" value="1"/>
</dbReference>
<dbReference type="GO" id="GO:0005634">
    <property type="term" value="C:nucleus"/>
    <property type="evidence" value="ECO:0007669"/>
    <property type="project" value="TreeGrafter"/>
</dbReference>
<dbReference type="InterPro" id="IPR020097">
    <property type="entry name" value="PsdUridine_synth_TruA_a/b_dom"/>
</dbReference>
<comment type="caution">
    <text evidence="6">The sequence shown here is derived from an EMBL/GenBank/DDBJ whole genome shotgun (WGS) entry which is preliminary data.</text>
</comment>
<organism evidence="6 7">
    <name type="scientific">Anaeramoeba ignava</name>
    <name type="common">Anaerobic marine amoeba</name>
    <dbReference type="NCBI Taxonomy" id="1746090"/>
    <lineage>
        <taxon>Eukaryota</taxon>
        <taxon>Metamonada</taxon>
        <taxon>Anaeramoebidae</taxon>
        <taxon>Anaeramoeba</taxon>
    </lineage>
</organism>
<evidence type="ECO:0000259" key="5">
    <source>
        <dbReference type="Pfam" id="PF01416"/>
    </source>
</evidence>
<protein>
    <submittedName>
        <fullName evidence="6">tRNA pseudouridine(38/39) synthase</fullName>
    </submittedName>
</protein>
<accession>A0A9Q0LE98</accession>
<dbReference type="InterPro" id="IPR020103">
    <property type="entry name" value="PsdUridine_synth_cat_dom_sf"/>
</dbReference>
<dbReference type="InterPro" id="IPR041707">
    <property type="entry name" value="Pus3-like"/>
</dbReference>
<name>A0A9Q0LE98_ANAIG</name>
<dbReference type="InterPro" id="IPR020094">
    <property type="entry name" value="TruA/RsuA/RluB/E/F_N"/>
</dbReference>
<dbReference type="Gene3D" id="3.30.70.580">
    <property type="entry name" value="Pseudouridine synthase I, catalytic domain, N-terminal subdomain"/>
    <property type="match status" value="1"/>
</dbReference>
<evidence type="ECO:0000256" key="4">
    <source>
        <dbReference type="SAM" id="MobiDB-lite"/>
    </source>
</evidence>
<feature type="compositionally biased region" description="Polar residues" evidence="4">
    <location>
        <begin position="11"/>
        <end position="31"/>
    </location>
</feature>
<dbReference type="Pfam" id="PF01416">
    <property type="entry name" value="PseudoU_synth_1"/>
    <property type="match status" value="1"/>
</dbReference>
<dbReference type="NCBIfam" id="TIGR00071">
    <property type="entry name" value="hisT_truA"/>
    <property type="match status" value="1"/>
</dbReference>
<dbReference type="PANTHER" id="PTHR11142:SF5">
    <property type="entry name" value="TRNA PSEUDOURIDINE(38_39) SYNTHASE"/>
    <property type="match status" value="1"/>
</dbReference>
<sequence>MNNNRKHLKDNQQINSESQSNLNNQIITNSPPEKDQEFESKRKNVSNKSQQKEKKQKKERKFDFGKFHKRHIAFKLAYLGWKYQGFALNGPEDETTVEAHLFKALKKTCLVDDIKNANYTRSGRTDKGVSAFGQVICLDVRSNLSDGIGILPVEENTTKIVRPKELEYIKMLNSVLPKDIKILSWSPVNIGYNARFNCKSRTYKYFFLKKNLDIELMNQSAQKFIGEHDFRNFCKIDPEKKHFNRRILECSIEKVFSQETNGINSSSFEMYVFNIKGWAFLWHQIRMMVAILFMIGNHQEKPEIIDYLFDVENVPLRPQYDMAPDNPLVLYDCEYDDLDFKSNTQETYRVFSSFNSIFEKLIFQSSMANSFSVFLNISEEEKALYSKERVHVPLKERKKCDPLKNSSFSLKTKSNQKTNF</sequence>
<dbReference type="CDD" id="cd02569">
    <property type="entry name" value="PseudoU_synth_ScPus3"/>
    <property type="match status" value="1"/>
</dbReference>
<keyword evidence="7" id="KW-1185">Reference proteome</keyword>
<feature type="compositionally biased region" description="Basic and acidic residues" evidence="4">
    <location>
        <begin position="32"/>
        <end position="42"/>
    </location>
</feature>
<dbReference type="GO" id="GO:0005737">
    <property type="term" value="C:cytoplasm"/>
    <property type="evidence" value="ECO:0007669"/>
    <property type="project" value="TreeGrafter"/>
</dbReference>
<dbReference type="GO" id="GO:0009982">
    <property type="term" value="F:pseudouridine synthase activity"/>
    <property type="evidence" value="ECO:0007669"/>
    <property type="project" value="InterPro"/>
</dbReference>
<feature type="region of interest" description="Disordered" evidence="4">
    <location>
        <begin position="1"/>
        <end position="61"/>
    </location>
</feature>
<gene>
    <name evidence="6" type="ORF">M0811_10602</name>
</gene>
<proteinExistence type="inferred from homology"/>
<dbReference type="InterPro" id="IPR001406">
    <property type="entry name" value="PsdUridine_synth_TruA"/>
</dbReference>
<dbReference type="OrthoDB" id="25767at2759"/>
<dbReference type="GO" id="GO:0003723">
    <property type="term" value="F:RNA binding"/>
    <property type="evidence" value="ECO:0007669"/>
    <property type="project" value="InterPro"/>
</dbReference>
<evidence type="ECO:0000256" key="2">
    <source>
        <dbReference type="ARBA" id="ARBA00022694"/>
    </source>
</evidence>
<dbReference type="OMA" id="DCKFPEM"/>
<evidence type="ECO:0000256" key="1">
    <source>
        <dbReference type="ARBA" id="ARBA00009375"/>
    </source>
</evidence>
<feature type="domain" description="Pseudouridine synthase I TruA alpha/beta" evidence="5">
    <location>
        <begin position="221"/>
        <end position="336"/>
    </location>
</feature>
<dbReference type="InterPro" id="IPR020095">
    <property type="entry name" value="PsdUridine_synth_TruA_C"/>
</dbReference>
<comment type="similarity">
    <text evidence="1">Belongs to the tRNA pseudouridine synthase TruA family.</text>
</comment>
<dbReference type="GO" id="GO:1990481">
    <property type="term" value="P:mRNA pseudouridine synthesis"/>
    <property type="evidence" value="ECO:0007669"/>
    <property type="project" value="TreeGrafter"/>
</dbReference>
<dbReference type="Gene3D" id="3.30.70.660">
    <property type="entry name" value="Pseudouridine synthase I, catalytic domain, C-terminal subdomain"/>
    <property type="match status" value="1"/>
</dbReference>
<dbReference type="AlphaFoldDB" id="A0A9Q0LE98"/>
<dbReference type="FunFam" id="3.30.70.580:FF:000007">
    <property type="entry name" value="tRNA pseudouridine synthase"/>
    <property type="match status" value="1"/>
</dbReference>
<dbReference type="GO" id="GO:0031119">
    <property type="term" value="P:tRNA pseudouridine synthesis"/>
    <property type="evidence" value="ECO:0007669"/>
    <property type="project" value="TreeGrafter"/>
</dbReference>
<evidence type="ECO:0000256" key="3">
    <source>
        <dbReference type="ARBA" id="ARBA00023235"/>
    </source>
</evidence>
<reference evidence="6" key="1">
    <citation type="submission" date="2022-10" db="EMBL/GenBank/DDBJ databases">
        <title>Novel sulphate-reducing endosymbionts in the free-living metamonad Anaeramoeba.</title>
        <authorList>
            <person name="Jerlstrom-Hultqvist J."/>
            <person name="Cepicka I."/>
            <person name="Gallot-Lavallee L."/>
            <person name="Salas-Leiva D."/>
            <person name="Curtis B.A."/>
            <person name="Zahonova K."/>
            <person name="Pipaliya S."/>
            <person name="Dacks J."/>
            <person name="Roger A.J."/>
        </authorList>
    </citation>
    <scope>NUCLEOTIDE SEQUENCE</scope>
    <source>
        <strain evidence="6">BMAN</strain>
    </source>
</reference>